<keyword evidence="4" id="KW-0862">Zinc</keyword>
<evidence type="ECO:0000256" key="2">
    <source>
        <dbReference type="ARBA" id="ARBA00022723"/>
    </source>
</evidence>
<feature type="domain" description="Metallo-beta-lactamase" evidence="5">
    <location>
        <begin position="48"/>
        <end position="263"/>
    </location>
</feature>
<sequence length="359" mass="39788">MAELPDFSVPAGQTITVKLINTVNFGPAQLNRFMAPPVPGMETHPSNPSFSFLLEHSSGQKLVFDLGIRKDYENYAPKIAQYIPTTKYTIEVTKNVIDILEESGITGEEVQAVIWSHWHWDHIGDPSTFPTTTDLVVGPGFKEAMLPGAPTDPDSPLSETDFKGRNLREVTFEGPQSLKIGQFNAFDYFGDGSFYLLDSPGHAIGHLCGLARTTSNPDTFVLLGGDVCHYGGIFRPSKYLPVPDSIHPYPCHPHGNVPFCPGGAFEELQQTRGRSIAEPLFTPTFGHDIPQIIETIGKLQEADCMDNVFVIIAHDATVRDGVDHFPLSLNRWKEKGWGKDLKWAFLRDAEAYWKSKGVM</sequence>
<keyword evidence="3" id="KW-0378">Hydrolase</keyword>
<protein>
    <recommendedName>
        <fullName evidence="5">Metallo-beta-lactamase domain-containing protein</fullName>
    </recommendedName>
</protein>
<name>A0AAD6CKL4_9EURO</name>
<dbReference type="PANTHER" id="PTHR42978">
    <property type="entry name" value="QUORUM-QUENCHING LACTONASE YTNP-RELATED-RELATED"/>
    <property type="match status" value="1"/>
</dbReference>
<dbReference type="Pfam" id="PF00753">
    <property type="entry name" value="Lactamase_B"/>
    <property type="match status" value="1"/>
</dbReference>
<dbReference type="EMBL" id="JAQIZZ010000008">
    <property type="protein sequence ID" value="KAJ5525283.1"/>
    <property type="molecule type" value="Genomic_DNA"/>
</dbReference>
<dbReference type="PANTHER" id="PTHR42978:SF5">
    <property type="entry name" value="METALLO-BETA-LACTAMASE DOMAIN-CONTAINING PROTEIN"/>
    <property type="match status" value="1"/>
</dbReference>
<keyword evidence="2" id="KW-0479">Metal-binding</keyword>
<dbReference type="Gene3D" id="3.60.15.10">
    <property type="entry name" value="Ribonuclease Z/Hydroxyacylglutathione hydrolase-like"/>
    <property type="match status" value="1"/>
</dbReference>
<dbReference type="SMART" id="SM00849">
    <property type="entry name" value="Lactamase_B"/>
    <property type="match status" value="1"/>
</dbReference>
<reference evidence="6 7" key="1">
    <citation type="journal article" date="2023" name="IMA Fungus">
        <title>Comparative genomic study of the Penicillium genus elucidates a diverse pangenome and 15 lateral gene transfer events.</title>
        <authorList>
            <person name="Petersen C."/>
            <person name="Sorensen T."/>
            <person name="Nielsen M.R."/>
            <person name="Sondergaard T.E."/>
            <person name="Sorensen J.L."/>
            <person name="Fitzpatrick D.A."/>
            <person name="Frisvad J.C."/>
            <person name="Nielsen K.L."/>
        </authorList>
    </citation>
    <scope>NUCLEOTIDE SEQUENCE [LARGE SCALE GENOMIC DNA]</scope>
    <source>
        <strain evidence="6 7">IBT 35679</strain>
    </source>
</reference>
<dbReference type="GO" id="GO:0046872">
    <property type="term" value="F:metal ion binding"/>
    <property type="evidence" value="ECO:0007669"/>
    <property type="project" value="UniProtKB-KW"/>
</dbReference>
<dbReference type="GO" id="GO:0016787">
    <property type="term" value="F:hydrolase activity"/>
    <property type="evidence" value="ECO:0007669"/>
    <property type="project" value="UniProtKB-KW"/>
</dbReference>
<evidence type="ECO:0000256" key="4">
    <source>
        <dbReference type="ARBA" id="ARBA00022833"/>
    </source>
</evidence>
<dbReference type="InterPro" id="IPR001279">
    <property type="entry name" value="Metallo-B-lactamas"/>
</dbReference>
<evidence type="ECO:0000313" key="7">
    <source>
        <dbReference type="Proteomes" id="UP001220324"/>
    </source>
</evidence>
<evidence type="ECO:0000313" key="6">
    <source>
        <dbReference type="EMBL" id="KAJ5525283.1"/>
    </source>
</evidence>
<dbReference type="InterPro" id="IPR051013">
    <property type="entry name" value="MBL_superfamily_lactonases"/>
</dbReference>
<evidence type="ECO:0000256" key="1">
    <source>
        <dbReference type="ARBA" id="ARBA00007749"/>
    </source>
</evidence>
<comment type="caution">
    <text evidence="6">The sequence shown here is derived from an EMBL/GenBank/DDBJ whole genome shotgun (WGS) entry which is preliminary data.</text>
</comment>
<dbReference type="SUPFAM" id="SSF56281">
    <property type="entry name" value="Metallo-hydrolase/oxidoreductase"/>
    <property type="match status" value="1"/>
</dbReference>
<gene>
    <name evidence="6" type="ORF">N7494_011933</name>
</gene>
<dbReference type="CDD" id="cd07730">
    <property type="entry name" value="metallo-hydrolase-like_MBL-fold"/>
    <property type="match status" value="1"/>
</dbReference>
<accession>A0AAD6CKL4</accession>
<keyword evidence="7" id="KW-1185">Reference proteome</keyword>
<evidence type="ECO:0000259" key="5">
    <source>
        <dbReference type="SMART" id="SM00849"/>
    </source>
</evidence>
<dbReference type="InterPro" id="IPR036866">
    <property type="entry name" value="RibonucZ/Hydroxyglut_hydro"/>
</dbReference>
<organism evidence="6 7">
    <name type="scientific">Penicillium frequentans</name>
    <dbReference type="NCBI Taxonomy" id="3151616"/>
    <lineage>
        <taxon>Eukaryota</taxon>
        <taxon>Fungi</taxon>
        <taxon>Dikarya</taxon>
        <taxon>Ascomycota</taxon>
        <taxon>Pezizomycotina</taxon>
        <taxon>Eurotiomycetes</taxon>
        <taxon>Eurotiomycetidae</taxon>
        <taxon>Eurotiales</taxon>
        <taxon>Aspergillaceae</taxon>
        <taxon>Penicillium</taxon>
    </lineage>
</organism>
<dbReference type="AlphaFoldDB" id="A0AAD6CKL4"/>
<comment type="similarity">
    <text evidence="1">Belongs to the metallo-beta-lactamase superfamily.</text>
</comment>
<proteinExistence type="inferred from homology"/>
<evidence type="ECO:0000256" key="3">
    <source>
        <dbReference type="ARBA" id="ARBA00022801"/>
    </source>
</evidence>
<dbReference type="Proteomes" id="UP001220324">
    <property type="component" value="Unassembled WGS sequence"/>
</dbReference>